<dbReference type="PANTHER" id="PTHR11452">
    <property type="entry name" value="ALPHA-GALACTOSIDASE/ALPHA-N-ACETYLGALACTOSAMINIDASE"/>
    <property type="match status" value="1"/>
</dbReference>
<reference evidence="19" key="1">
    <citation type="journal article" date="2004" name="Nature">
        <title>Genome duplication in the teleost fish Tetraodon nigroviridis reveals the early vertebrate proto-karyotype.</title>
        <authorList>
            <person name="Jaillon O."/>
            <person name="Aury J.-M."/>
            <person name="Brunet F."/>
            <person name="Petit J.-L."/>
            <person name="Stange-Thomann N."/>
            <person name="Mauceli E."/>
            <person name="Bouneau L."/>
            <person name="Fischer C."/>
            <person name="Ozouf-Costaz C."/>
            <person name="Bernot A."/>
            <person name="Nicaud S."/>
            <person name="Jaffe D."/>
            <person name="Fisher S."/>
            <person name="Lutfalla G."/>
            <person name="Dossat C."/>
            <person name="Segurens B."/>
            <person name="Dasilva C."/>
            <person name="Salanoubat M."/>
            <person name="Levy M."/>
            <person name="Boudet N."/>
            <person name="Castellano S."/>
            <person name="Anthouard V."/>
            <person name="Jubin C."/>
            <person name="Castelli V."/>
            <person name="Katinka M."/>
            <person name="Vacherie B."/>
            <person name="Biemont C."/>
            <person name="Skalli Z."/>
            <person name="Cattolico L."/>
            <person name="Poulain J."/>
            <person name="De Berardinis V."/>
            <person name="Cruaud C."/>
            <person name="Duprat S."/>
            <person name="Brottier P."/>
            <person name="Coutanceau J.-P."/>
            <person name="Gouzy J."/>
            <person name="Parra G."/>
            <person name="Lardier G."/>
            <person name="Chapple C."/>
            <person name="McKernan K.J."/>
            <person name="McEwan P."/>
            <person name="Bosak S."/>
            <person name="Kellis M."/>
            <person name="Volff J.-N."/>
            <person name="Guigo R."/>
            <person name="Zody M.C."/>
            <person name="Mesirov J."/>
            <person name="Lindblad-Toh K."/>
            <person name="Birren B."/>
            <person name="Nusbaum C."/>
            <person name="Kahn D."/>
            <person name="Robinson-Rechavi M."/>
            <person name="Laudet V."/>
            <person name="Schachter V."/>
            <person name="Quetier F."/>
            <person name="Saurin W."/>
            <person name="Scarpelli C."/>
            <person name="Wincker P."/>
            <person name="Lander E.S."/>
            <person name="Weissenbach J."/>
            <person name="Roest Crollius H."/>
        </authorList>
    </citation>
    <scope>NUCLEOTIDE SEQUENCE [LARGE SCALE GENOMIC DNA]</scope>
</reference>
<dbReference type="GO" id="GO:0097205">
    <property type="term" value="P:renal filtration"/>
    <property type="evidence" value="ECO:0007669"/>
    <property type="project" value="Ensembl"/>
</dbReference>
<feature type="domain" description="Alpha galactosidase A C-terminal" evidence="17">
    <location>
        <begin position="312"/>
        <end position="396"/>
    </location>
</feature>
<evidence type="ECO:0000256" key="10">
    <source>
        <dbReference type="ARBA" id="ARBA00023228"/>
    </source>
</evidence>
<dbReference type="CDD" id="cd14792">
    <property type="entry name" value="GH27"/>
    <property type="match status" value="1"/>
</dbReference>
<dbReference type="InterPro" id="IPR035373">
    <property type="entry name" value="Melibiase/NAGA_C"/>
</dbReference>
<sequence>MHLYLFILVLFSVGPAAVALDNGLALTPTMGWLHWERFMCNTDCDRDPDNCISERLYMQMADVMVKEGWKEAGYEYVCIDDCWPSPRRNIFGRLQADPKRFPGGIKKLAEYVHSRGLKLGIYADVGSLTCAGYPGSLGYYDTDAQTFAEWGVDLLKFDGCYMNLTMLGEGYMNMSKALNKTGRSILYSCEWPLYEWPLKKPNYTAIRETCNHWRNSQDVSDSWSSIKSILAWTAAYQDTIVPSAGPGGWNDPDMLVIGNFGLSHDQQESQMALWAIMAAPLLMSNDLRDICPRSKKLLQNRHVIAINQDPLGKQGFLTAKVDSFDVWERPLSEQRLAIAVLNKQEIGGPRGFLAIAAPGWRVCEPMCNVTQILPQYKDLGVQTAASKMVVWVNPSGTALLTIAPLSGHFKQLHQLKWQNTPLQHQNDVLL</sequence>
<dbReference type="GO" id="GO:0005764">
    <property type="term" value="C:lysosome"/>
    <property type="evidence" value="ECO:0007669"/>
    <property type="project" value="UniProtKB-SubCell"/>
</dbReference>
<dbReference type="InterPro" id="IPR002241">
    <property type="entry name" value="Glyco_hydro_27"/>
</dbReference>
<dbReference type="FunCoup" id="H3DE85">
    <property type="interactions" value="431"/>
</dbReference>
<keyword evidence="8 15" id="KW-1015">Disulfide bond</keyword>
<dbReference type="PRINTS" id="PR00740">
    <property type="entry name" value="GLHYDRLASE27"/>
</dbReference>
<dbReference type="GO" id="GO:0072015">
    <property type="term" value="P:podocyte development"/>
    <property type="evidence" value="ECO:0007669"/>
    <property type="project" value="Ensembl"/>
</dbReference>
<evidence type="ECO:0000256" key="15">
    <source>
        <dbReference type="RuleBase" id="RU361168"/>
    </source>
</evidence>
<dbReference type="InterPro" id="IPR013780">
    <property type="entry name" value="Glyco_hydro_b"/>
</dbReference>
<dbReference type="HOGENOM" id="CLU_013093_0_0_1"/>
<dbReference type="AlphaFoldDB" id="H3DE85"/>
<dbReference type="Proteomes" id="UP000007303">
    <property type="component" value="Unassembled WGS sequence"/>
</dbReference>
<dbReference type="Pfam" id="PF17450">
    <property type="entry name" value="Melibiase_2_C"/>
    <property type="match status" value="1"/>
</dbReference>
<dbReference type="InParanoid" id="H3DE85"/>
<feature type="signal peptide" evidence="16">
    <location>
        <begin position="1"/>
        <end position="19"/>
    </location>
</feature>
<keyword evidence="19" id="KW-1185">Reference proteome</keyword>
<protein>
    <recommendedName>
        <fullName evidence="15">Alpha-galactosidase</fullName>
        <ecNumber evidence="15">3.2.1.-</ecNumber>
    </recommendedName>
</protein>
<evidence type="ECO:0000256" key="5">
    <source>
        <dbReference type="ARBA" id="ARBA00022729"/>
    </source>
</evidence>
<evidence type="ECO:0000256" key="14">
    <source>
        <dbReference type="ARBA" id="ARBA00056170"/>
    </source>
</evidence>
<proteinExistence type="inferred from homology"/>
<dbReference type="Ensembl" id="ENSTNIT00000019056.1">
    <property type="protein sequence ID" value="ENSTNIP00000018828.1"/>
    <property type="gene ID" value="ENSTNIG00000015752.1"/>
</dbReference>
<evidence type="ECO:0000256" key="3">
    <source>
        <dbReference type="ARBA" id="ARBA00009743"/>
    </source>
</evidence>
<comment type="catalytic activity">
    <reaction evidence="1">
        <text>Hydrolysis of terminal, non-reducing alpha-D-galactose residues in alpha-D-galactosides, including galactose oligosaccharides, galactomannans and galactolipids.</text>
        <dbReference type="EC" id="3.2.1.22"/>
    </reaction>
</comment>
<evidence type="ECO:0000256" key="16">
    <source>
        <dbReference type="SAM" id="SignalP"/>
    </source>
</evidence>
<comment type="catalytic activity">
    <reaction evidence="13">
        <text>a globoside Gb3Cer (d18:1(4E)) + H2O = a beta-D-Gal-(1-&gt;4)-beta-D-Glc-(1&lt;-&gt;1)-Cer(d18:1(4E)) + D-galactose</text>
        <dbReference type="Rhea" id="RHEA:21112"/>
        <dbReference type="ChEBI" id="CHEBI:4139"/>
        <dbReference type="ChEBI" id="CHEBI:15377"/>
        <dbReference type="ChEBI" id="CHEBI:17950"/>
        <dbReference type="ChEBI" id="CHEBI:18313"/>
    </reaction>
    <physiologicalReaction direction="left-to-right" evidence="13">
        <dbReference type="Rhea" id="RHEA:21113"/>
    </physiologicalReaction>
</comment>
<dbReference type="GO" id="GO:0005576">
    <property type="term" value="C:extracellular region"/>
    <property type="evidence" value="ECO:0007669"/>
    <property type="project" value="UniProtKB-ARBA"/>
</dbReference>
<dbReference type="GO" id="GO:0046479">
    <property type="term" value="P:glycosphingolipid catabolic process"/>
    <property type="evidence" value="ECO:0007669"/>
    <property type="project" value="UniProtKB-ARBA"/>
</dbReference>
<dbReference type="OMA" id="MTPTMGW"/>
<dbReference type="GO" id="GO:0016020">
    <property type="term" value="C:membrane"/>
    <property type="evidence" value="ECO:0007669"/>
    <property type="project" value="GOC"/>
</dbReference>
<accession>H3DE85</accession>
<dbReference type="SUPFAM" id="SSF51011">
    <property type="entry name" value="Glycosyl hydrolase domain"/>
    <property type="match status" value="1"/>
</dbReference>
<keyword evidence="11 15" id="KW-0326">Glycosidase</keyword>
<evidence type="ECO:0000256" key="2">
    <source>
        <dbReference type="ARBA" id="ARBA00004371"/>
    </source>
</evidence>
<evidence type="ECO:0000256" key="4">
    <source>
        <dbReference type="ARBA" id="ARBA00011738"/>
    </source>
</evidence>
<dbReference type="PANTHER" id="PTHR11452:SF14">
    <property type="entry name" value="ALPHA-GALACTOSIDASE A"/>
    <property type="match status" value="1"/>
</dbReference>
<comment type="subcellular location">
    <subcellularLocation>
        <location evidence="2">Lysosome</location>
    </subcellularLocation>
</comment>
<dbReference type="Gene3D" id="2.60.40.1180">
    <property type="entry name" value="Golgi alpha-mannosidase II"/>
    <property type="match status" value="1"/>
</dbReference>
<dbReference type="GeneTree" id="ENSGT00390000008751"/>
<evidence type="ECO:0000256" key="9">
    <source>
        <dbReference type="ARBA" id="ARBA00023180"/>
    </source>
</evidence>
<reference evidence="18" key="3">
    <citation type="submission" date="2025-09" db="UniProtKB">
        <authorList>
            <consortium name="Ensembl"/>
        </authorList>
    </citation>
    <scope>IDENTIFICATION</scope>
</reference>
<keyword evidence="10" id="KW-0458">Lysosome</keyword>
<keyword evidence="7" id="KW-0443">Lipid metabolism</keyword>
<dbReference type="FunFam" id="2.60.40.1180:FF:000017">
    <property type="entry name" value="Alpha-galactosidase A"/>
    <property type="match status" value="1"/>
</dbReference>
<comment type="catalytic activity">
    <reaction evidence="12">
        <text>a globoside Gb3Cer + H2O = a beta-D-galactosyl-(1-&gt;4)-beta-D-glucosyl-(1&lt;-&gt;1)-ceramide + D-galactose</text>
        <dbReference type="Rhea" id="RHEA:48020"/>
        <dbReference type="ChEBI" id="CHEBI:4139"/>
        <dbReference type="ChEBI" id="CHEBI:15377"/>
        <dbReference type="ChEBI" id="CHEBI:79208"/>
        <dbReference type="ChEBI" id="CHEBI:88154"/>
    </reaction>
    <physiologicalReaction direction="left-to-right" evidence="12">
        <dbReference type="Rhea" id="RHEA:48021"/>
    </physiologicalReaction>
</comment>
<evidence type="ECO:0000256" key="13">
    <source>
        <dbReference type="ARBA" id="ARBA00051382"/>
    </source>
</evidence>
<evidence type="ECO:0000313" key="19">
    <source>
        <dbReference type="Proteomes" id="UP000007303"/>
    </source>
</evidence>
<comment type="similarity">
    <text evidence="3 15">Belongs to the glycosyl hydrolase 27 family.</text>
</comment>
<comment type="subunit">
    <text evidence="4 15">Homodimer.</text>
</comment>
<name>H3DE85_TETNG</name>
<dbReference type="STRING" id="99883.ENSTNIP00000018828"/>
<dbReference type="GO" id="GO:0016139">
    <property type="term" value="P:glycoside catabolic process"/>
    <property type="evidence" value="ECO:0007669"/>
    <property type="project" value="TreeGrafter"/>
</dbReference>
<evidence type="ECO:0000256" key="12">
    <source>
        <dbReference type="ARBA" id="ARBA00051267"/>
    </source>
</evidence>
<dbReference type="Gene3D" id="3.20.20.70">
    <property type="entry name" value="Aldolase class I"/>
    <property type="match status" value="1"/>
</dbReference>
<keyword evidence="6 15" id="KW-0378">Hydrolase</keyword>
<feature type="chain" id="PRO_5003583320" description="Alpha-galactosidase" evidence="16">
    <location>
        <begin position="20"/>
        <end position="430"/>
    </location>
</feature>
<dbReference type="InterPro" id="IPR017853">
    <property type="entry name" value="GH"/>
</dbReference>
<dbReference type="PROSITE" id="PS00512">
    <property type="entry name" value="ALPHA_GALACTOSIDASE"/>
    <property type="match status" value="1"/>
</dbReference>
<evidence type="ECO:0000256" key="8">
    <source>
        <dbReference type="ARBA" id="ARBA00023157"/>
    </source>
</evidence>
<reference evidence="18" key="2">
    <citation type="submission" date="2025-08" db="UniProtKB">
        <authorList>
            <consortium name="Ensembl"/>
        </authorList>
    </citation>
    <scope>IDENTIFICATION</scope>
</reference>
<dbReference type="InterPro" id="IPR013785">
    <property type="entry name" value="Aldolase_TIM"/>
</dbReference>
<evidence type="ECO:0000259" key="17">
    <source>
        <dbReference type="Pfam" id="PF17450"/>
    </source>
</evidence>
<dbReference type="Pfam" id="PF16499">
    <property type="entry name" value="Melibiase_2"/>
    <property type="match status" value="1"/>
</dbReference>
<dbReference type="EC" id="3.2.1.-" evidence="15"/>
<evidence type="ECO:0000256" key="6">
    <source>
        <dbReference type="ARBA" id="ARBA00022801"/>
    </source>
</evidence>
<evidence type="ECO:0000256" key="1">
    <source>
        <dbReference type="ARBA" id="ARBA00001255"/>
    </source>
</evidence>
<evidence type="ECO:0000256" key="11">
    <source>
        <dbReference type="ARBA" id="ARBA00023295"/>
    </source>
</evidence>
<dbReference type="GO" id="GO:0009311">
    <property type="term" value="P:oligosaccharide metabolic process"/>
    <property type="evidence" value="ECO:0007669"/>
    <property type="project" value="TreeGrafter"/>
</dbReference>
<organism evidence="18 19">
    <name type="scientific">Tetraodon nigroviridis</name>
    <name type="common">Spotted green pufferfish</name>
    <name type="synonym">Chelonodon nigroviridis</name>
    <dbReference type="NCBI Taxonomy" id="99883"/>
    <lineage>
        <taxon>Eukaryota</taxon>
        <taxon>Metazoa</taxon>
        <taxon>Chordata</taxon>
        <taxon>Craniata</taxon>
        <taxon>Vertebrata</taxon>
        <taxon>Euteleostomi</taxon>
        <taxon>Actinopterygii</taxon>
        <taxon>Neopterygii</taxon>
        <taxon>Teleostei</taxon>
        <taxon>Neoteleostei</taxon>
        <taxon>Acanthomorphata</taxon>
        <taxon>Eupercaria</taxon>
        <taxon>Tetraodontiformes</taxon>
        <taxon>Tetradontoidea</taxon>
        <taxon>Tetraodontidae</taxon>
        <taxon>Tetraodon</taxon>
    </lineage>
</organism>
<keyword evidence="5 16" id="KW-0732">Signal</keyword>
<dbReference type="SUPFAM" id="SSF51445">
    <property type="entry name" value="(Trans)glycosidases"/>
    <property type="match status" value="1"/>
</dbReference>
<dbReference type="GO" id="GO:0061333">
    <property type="term" value="P:renal tubule morphogenesis"/>
    <property type="evidence" value="ECO:0007669"/>
    <property type="project" value="Ensembl"/>
</dbReference>
<comment type="function">
    <text evidence="14">Catalyzes the hydrolysis of glycosphingolipids and participates in their degradation in the lysosome.</text>
</comment>
<dbReference type="InterPro" id="IPR000111">
    <property type="entry name" value="Glyco_hydro_27/36_CS"/>
</dbReference>
<keyword evidence="9" id="KW-0325">Glycoprotein</keyword>
<evidence type="ECO:0000256" key="7">
    <source>
        <dbReference type="ARBA" id="ARBA00023098"/>
    </source>
</evidence>
<dbReference type="GO" id="GO:0004557">
    <property type="term" value="F:alpha-galactosidase activity"/>
    <property type="evidence" value="ECO:0007669"/>
    <property type="project" value="UniProtKB-EC"/>
</dbReference>
<evidence type="ECO:0000313" key="18">
    <source>
        <dbReference type="Ensembl" id="ENSTNIP00000018828.1"/>
    </source>
</evidence>
<dbReference type="FunFam" id="3.20.20.70:FF:000070">
    <property type="entry name" value="Alpha-galactosidase"/>
    <property type="match status" value="1"/>
</dbReference>